<dbReference type="Proteomes" id="UP001054252">
    <property type="component" value="Unassembled WGS sequence"/>
</dbReference>
<evidence type="ECO:0000256" key="3">
    <source>
        <dbReference type="ARBA" id="ARBA00022989"/>
    </source>
</evidence>
<name>A0AAV5HQV0_9ROSI</name>
<sequence length="276" mass="30641">MATATPIPVLQKPPGFRDPNGLPARPAKPVPRKVALPPSFNPKKKRRNCCPACYYCCCVFLLILVILIVICGIVFFFWFDPKLPTFHIQSFRFTRFNVTSRTDGQYLDAQTVTRIEVRNPNEKISFYYGATEVDVSVGEGDDQTELGTARLPAFTQKNQNTTSLKIETKVDDQQVNEGTGDRLLARFGSKNLAVKVEVRTKVGVGVGAMKFGKFGVTVTCRGATLKELDGSTMPKCDITLLRWCNIMVLSVEQEVWVMTSQQHTGKLNLVEGNAGL</sequence>
<organism evidence="8 9">
    <name type="scientific">Rubroshorea leprosula</name>
    <dbReference type="NCBI Taxonomy" id="152421"/>
    <lineage>
        <taxon>Eukaryota</taxon>
        <taxon>Viridiplantae</taxon>
        <taxon>Streptophyta</taxon>
        <taxon>Embryophyta</taxon>
        <taxon>Tracheophyta</taxon>
        <taxon>Spermatophyta</taxon>
        <taxon>Magnoliopsida</taxon>
        <taxon>eudicotyledons</taxon>
        <taxon>Gunneridae</taxon>
        <taxon>Pentapetalae</taxon>
        <taxon>rosids</taxon>
        <taxon>malvids</taxon>
        <taxon>Malvales</taxon>
        <taxon>Dipterocarpaceae</taxon>
        <taxon>Rubroshorea</taxon>
    </lineage>
</organism>
<proteinExistence type="predicted"/>
<dbReference type="PANTHER" id="PTHR31234:SF35">
    <property type="entry name" value="LATE EMBRYOGENESIS ABUNDANT (LEA) HYDROXYPROLINE-RICH GLYCOPROTEIN FAMILY"/>
    <property type="match status" value="1"/>
</dbReference>
<keyword evidence="9" id="KW-1185">Reference proteome</keyword>
<dbReference type="GO" id="GO:0005886">
    <property type="term" value="C:plasma membrane"/>
    <property type="evidence" value="ECO:0007669"/>
    <property type="project" value="TreeGrafter"/>
</dbReference>
<comment type="subcellular location">
    <subcellularLocation>
        <location evidence="1">Membrane</location>
        <topology evidence="1">Single-pass membrane protein</topology>
    </subcellularLocation>
</comment>
<comment type="caution">
    <text evidence="8">The sequence shown here is derived from an EMBL/GenBank/DDBJ whole genome shotgun (WGS) entry which is preliminary data.</text>
</comment>
<evidence type="ECO:0000313" key="9">
    <source>
        <dbReference type="Proteomes" id="UP001054252"/>
    </source>
</evidence>
<keyword evidence="4 6" id="KW-0472">Membrane</keyword>
<keyword evidence="2 6" id="KW-0812">Transmembrane</keyword>
<feature type="transmembrane region" description="Helical" evidence="6">
    <location>
        <begin position="52"/>
        <end position="79"/>
    </location>
</feature>
<reference evidence="8 9" key="1">
    <citation type="journal article" date="2021" name="Commun. Biol.">
        <title>The genome of Shorea leprosula (Dipterocarpaceae) highlights the ecological relevance of drought in aseasonal tropical rainforests.</title>
        <authorList>
            <person name="Ng K.K.S."/>
            <person name="Kobayashi M.J."/>
            <person name="Fawcett J.A."/>
            <person name="Hatakeyama M."/>
            <person name="Paape T."/>
            <person name="Ng C.H."/>
            <person name="Ang C.C."/>
            <person name="Tnah L.H."/>
            <person name="Lee C.T."/>
            <person name="Nishiyama T."/>
            <person name="Sese J."/>
            <person name="O'Brien M.J."/>
            <person name="Copetti D."/>
            <person name="Mohd Noor M.I."/>
            <person name="Ong R.C."/>
            <person name="Putra M."/>
            <person name="Sireger I.Z."/>
            <person name="Indrioko S."/>
            <person name="Kosugi Y."/>
            <person name="Izuno A."/>
            <person name="Isagi Y."/>
            <person name="Lee S.L."/>
            <person name="Shimizu K.K."/>
        </authorList>
    </citation>
    <scope>NUCLEOTIDE SEQUENCE [LARGE SCALE GENOMIC DNA]</scope>
    <source>
        <strain evidence="8">214</strain>
    </source>
</reference>
<dbReference type="InterPro" id="IPR004864">
    <property type="entry name" value="LEA_2"/>
</dbReference>
<feature type="domain" description="Late embryogenesis abundant protein LEA-2 subgroup" evidence="7">
    <location>
        <begin position="115"/>
        <end position="220"/>
    </location>
</feature>
<evidence type="ECO:0000259" key="7">
    <source>
        <dbReference type="Pfam" id="PF03168"/>
    </source>
</evidence>
<dbReference type="EMBL" id="BPVZ01000002">
    <property type="protein sequence ID" value="GKU87989.1"/>
    <property type="molecule type" value="Genomic_DNA"/>
</dbReference>
<evidence type="ECO:0000256" key="6">
    <source>
        <dbReference type="SAM" id="Phobius"/>
    </source>
</evidence>
<feature type="region of interest" description="Disordered" evidence="5">
    <location>
        <begin position="1"/>
        <end position="29"/>
    </location>
</feature>
<dbReference type="GO" id="GO:0098542">
    <property type="term" value="P:defense response to other organism"/>
    <property type="evidence" value="ECO:0007669"/>
    <property type="project" value="InterPro"/>
</dbReference>
<dbReference type="AlphaFoldDB" id="A0AAV5HQV0"/>
<evidence type="ECO:0000256" key="2">
    <source>
        <dbReference type="ARBA" id="ARBA00022692"/>
    </source>
</evidence>
<keyword evidence="3 6" id="KW-1133">Transmembrane helix</keyword>
<evidence type="ECO:0000313" key="8">
    <source>
        <dbReference type="EMBL" id="GKU87989.1"/>
    </source>
</evidence>
<evidence type="ECO:0000256" key="5">
    <source>
        <dbReference type="SAM" id="MobiDB-lite"/>
    </source>
</evidence>
<gene>
    <name evidence="8" type="ORF">SLEP1_g2308</name>
</gene>
<dbReference type="SUPFAM" id="SSF117070">
    <property type="entry name" value="LEA14-like"/>
    <property type="match status" value="1"/>
</dbReference>
<dbReference type="PANTHER" id="PTHR31234">
    <property type="entry name" value="LATE EMBRYOGENESIS ABUNDANT (LEA) HYDROXYPROLINE-RICH GLYCOPROTEIN FAMILY"/>
    <property type="match status" value="1"/>
</dbReference>
<dbReference type="Pfam" id="PF03168">
    <property type="entry name" value="LEA_2"/>
    <property type="match status" value="1"/>
</dbReference>
<protein>
    <recommendedName>
        <fullName evidence="7">Late embryogenesis abundant protein LEA-2 subgroup domain-containing protein</fullName>
    </recommendedName>
</protein>
<dbReference type="InterPro" id="IPR044839">
    <property type="entry name" value="NDR1-like"/>
</dbReference>
<evidence type="ECO:0000256" key="1">
    <source>
        <dbReference type="ARBA" id="ARBA00004167"/>
    </source>
</evidence>
<accession>A0AAV5HQV0</accession>
<evidence type="ECO:0000256" key="4">
    <source>
        <dbReference type="ARBA" id="ARBA00023136"/>
    </source>
</evidence>